<evidence type="ECO:0000256" key="1">
    <source>
        <dbReference type="SAM" id="MobiDB-lite"/>
    </source>
</evidence>
<gene>
    <name evidence="3" type="ORF">ABZ568_06155</name>
</gene>
<proteinExistence type="predicted"/>
<feature type="region of interest" description="Disordered" evidence="1">
    <location>
        <begin position="130"/>
        <end position="150"/>
    </location>
</feature>
<dbReference type="Proteomes" id="UP001550603">
    <property type="component" value="Unassembled WGS sequence"/>
</dbReference>
<dbReference type="InterPro" id="IPR029261">
    <property type="entry name" value="Transposase_Znf"/>
</dbReference>
<accession>A0ABV2XQB4</accession>
<feature type="domain" description="Transposase IS204/IS1001/IS1096/IS1165 zinc-finger" evidence="2">
    <location>
        <begin position="8"/>
        <end position="42"/>
    </location>
</feature>
<sequence>MSGLRPTSTRVYDRYERRLQDLPLAGHAVRILLSVRRFVCADDACPKRTFAEQIPGLTSPYARVTDRLGALLDRIALALAGRAGARMASAMGLAAGRMGLLNRIRAMPDPPLRQPAHPRRRRFRHQARPLVRHSDHRCGTVSAHRRAARA</sequence>
<dbReference type="RefSeq" id="WP_359785941.1">
    <property type="nucleotide sequence ID" value="NZ_JBEYBN010000006.1"/>
</dbReference>
<dbReference type="EMBL" id="JBEYBN010000006">
    <property type="protein sequence ID" value="MEU2266017.1"/>
    <property type="molecule type" value="Genomic_DNA"/>
</dbReference>
<organism evidence="3 4">
    <name type="scientific">Streptomyces olindensis</name>
    <dbReference type="NCBI Taxonomy" id="358823"/>
    <lineage>
        <taxon>Bacteria</taxon>
        <taxon>Bacillati</taxon>
        <taxon>Actinomycetota</taxon>
        <taxon>Actinomycetes</taxon>
        <taxon>Kitasatosporales</taxon>
        <taxon>Streptomycetaceae</taxon>
        <taxon>Streptomyces</taxon>
    </lineage>
</organism>
<evidence type="ECO:0000313" key="3">
    <source>
        <dbReference type="EMBL" id="MEU2266017.1"/>
    </source>
</evidence>
<keyword evidence="4" id="KW-1185">Reference proteome</keyword>
<protein>
    <submittedName>
        <fullName evidence="3">Transposase family protein</fullName>
    </submittedName>
</protein>
<reference evidence="3 4" key="1">
    <citation type="submission" date="2024-06" db="EMBL/GenBank/DDBJ databases">
        <title>The Natural Products Discovery Center: Release of the First 8490 Sequenced Strains for Exploring Actinobacteria Biosynthetic Diversity.</title>
        <authorList>
            <person name="Kalkreuter E."/>
            <person name="Kautsar S.A."/>
            <person name="Yang D."/>
            <person name="Bader C.D."/>
            <person name="Teijaro C.N."/>
            <person name="Fluegel L."/>
            <person name="Davis C.M."/>
            <person name="Simpson J.R."/>
            <person name="Lauterbach L."/>
            <person name="Steele A.D."/>
            <person name="Gui C."/>
            <person name="Meng S."/>
            <person name="Li G."/>
            <person name="Viehrig K."/>
            <person name="Ye F."/>
            <person name="Su P."/>
            <person name="Kiefer A.F."/>
            <person name="Nichols A."/>
            <person name="Cepeda A.J."/>
            <person name="Yan W."/>
            <person name="Fan B."/>
            <person name="Jiang Y."/>
            <person name="Adhikari A."/>
            <person name="Zheng C.-J."/>
            <person name="Schuster L."/>
            <person name="Cowan T.M."/>
            <person name="Smanski M.J."/>
            <person name="Chevrette M.G."/>
            <person name="De Carvalho L.P.S."/>
            <person name="Shen B."/>
        </authorList>
    </citation>
    <scope>NUCLEOTIDE SEQUENCE [LARGE SCALE GENOMIC DNA]</scope>
    <source>
        <strain evidence="3 4">NPDC019583</strain>
    </source>
</reference>
<dbReference type="Pfam" id="PF14690">
    <property type="entry name" value="Zn_ribbon_ISL3"/>
    <property type="match status" value="1"/>
</dbReference>
<comment type="caution">
    <text evidence="3">The sequence shown here is derived from an EMBL/GenBank/DDBJ whole genome shotgun (WGS) entry which is preliminary data.</text>
</comment>
<name>A0ABV2XQB4_9ACTN</name>
<evidence type="ECO:0000313" key="4">
    <source>
        <dbReference type="Proteomes" id="UP001550603"/>
    </source>
</evidence>
<evidence type="ECO:0000259" key="2">
    <source>
        <dbReference type="Pfam" id="PF14690"/>
    </source>
</evidence>